<keyword evidence="2" id="KW-1185">Reference proteome</keyword>
<dbReference type="AlphaFoldDB" id="A0A2N5UHD0"/>
<dbReference type="EMBL" id="PGCJ01000228">
    <property type="protein sequence ID" value="PLW37096.1"/>
    <property type="molecule type" value="Genomic_DNA"/>
</dbReference>
<protein>
    <submittedName>
        <fullName evidence="1">Uncharacterized protein</fullName>
    </submittedName>
</protein>
<evidence type="ECO:0000313" key="1">
    <source>
        <dbReference type="EMBL" id="PLW37096.1"/>
    </source>
</evidence>
<organism evidence="1 2">
    <name type="scientific">Puccinia coronata f. sp. avenae</name>
    <dbReference type="NCBI Taxonomy" id="200324"/>
    <lineage>
        <taxon>Eukaryota</taxon>
        <taxon>Fungi</taxon>
        <taxon>Dikarya</taxon>
        <taxon>Basidiomycota</taxon>
        <taxon>Pucciniomycotina</taxon>
        <taxon>Pucciniomycetes</taxon>
        <taxon>Pucciniales</taxon>
        <taxon>Pucciniaceae</taxon>
        <taxon>Puccinia</taxon>
    </lineage>
</organism>
<gene>
    <name evidence="1" type="ORF">PCANC_19003</name>
</gene>
<evidence type="ECO:0000313" key="2">
    <source>
        <dbReference type="Proteomes" id="UP000235388"/>
    </source>
</evidence>
<sequence length="253" mass="27830">MAMACFTSKQWPASRASDGLLHEQAMACFTSKPWSSSPTSHGYGLLCKQAMAMVCFENMPWPWPALQTCHGHGWLCKQAMTMDDFASKPWPWPALQASHGHGLLCKQAMAMACFASKPWPWPLKDPPDGWYFWRVPGYLVLFCQNSCTWTRTWHPLPCDGHPPMGAGYPPAGPLGNPYSGGAREVSSPEPSKSTFTVKMSLGTWVPQNNLIFSTPTPAPLARCNLLAERLASCNLLAKKLASCKLLAKRVAAF</sequence>
<accession>A0A2N5UHD0</accession>
<proteinExistence type="predicted"/>
<reference evidence="1 2" key="1">
    <citation type="submission" date="2017-11" db="EMBL/GenBank/DDBJ databases">
        <title>De novo assembly and phasing of dikaryotic genomes from two isolates of Puccinia coronata f. sp. avenae, the causal agent of oat crown rust.</title>
        <authorList>
            <person name="Miller M.E."/>
            <person name="Zhang Y."/>
            <person name="Omidvar V."/>
            <person name="Sperschneider J."/>
            <person name="Schwessinger B."/>
            <person name="Raley C."/>
            <person name="Palmer J.M."/>
            <person name="Garnica D."/>
            <person name="Upadhyaya N."/>
            <person name="Rathjen J."/>
            <person name="Taylor J.M."/>
            <person name="Park R.F."/>
            <person name="Dodds P.N."/>
            <person name="Hirsch C.D."/>
            <person name="Kianian S.F."/>
            <person name="Figueroa M."/>
        </authorList>
    </citation>
    <scope>NUCLEOTIDE SEQUENCE [LARGE SCALE GENOMIC DNA]</scope>
    <source>
        <strain evidence="1">12NC29</strain>
    </source>
</reference>
<dbReference type="Proteomes" id="UP000235388">
    <property type="component" value="Unassembled WGS sequence"/>
</dbReference>
<name>A0A2N5UHD0_9BASI</name>
<comment type="caution">
    <text evidence="1">The sequence shown here is derived from an EMBL/GenBank/DDBJ whole genome shotgun (WGS) entry which is preliminary data.</text>
</comment>